<evidence type="ECO:0000256" key="16">
    <source>
        <dbReference type="RuleBase" id="RU000454"/>
    </source>
</evidence>
<keyword evidence="9 16" id="KW-0378">Hydrolase</keyword>
<organism evidence="18 19">
    <name type="scientific">Latimeria chalumnae</name>
    <name type="common">Coelacanth</name>
    <dbReference type="NCBI Taxonomy" id="7897"/>
    <lineage>
        <taxon>Eukaryota</taxon>
        <taxon>Metazoa</taxon>
        <taxon>Chordata</taxon>
        <taxon>Craniata</taxon>
        <taxon>Vertebrata</taxon>
        <taxon>Euteleostomi</taxon>
        <taxon>Coelacanthiformes</taxon>
        <taxon>Coelacanthidae</taxon>
        <taxon>Latimeria</taxon>
    </lineage>
</organism>
<dbReference type="FunCoup" id="H3ABJ7">
    <property type="interactions" value="48"/>
</dbReference>
<dbReference type="Ensembl" id="ENSLACT00000007077.1">
    <property type="protein sequence ID" value="ENSLACP00000007018.1"/>
    <property type="gene ID" value="ENSLACG00000006230.1"/>
</dbReference>
<evidence type="ECO:0000256" key="8">
    <source>
        <dbReference type="ARBA" id="ARBA00022750"/>
    </source>
</evidence>
<dbReference type="FunFam" id="2.40.70.10:FF:000008">
    <property type="entry name" value="Cathepsin D"/>
    <property type="match status" value="1"/>
</dbReference>
<name>H3ABJ7_LATCH</name>
<evidence type="ECO:0000256" key="15">
    <source>
        <dbReference type="PIRSR" id="PIRSR601461-2"/>
    </source>
</evidence>
<keyword evidence="10" id="KW-0865">Zymogen</keyword>
<reference evidence="18" key="3">
    <citation type="submission" date="2025-09" db="UniProtKB">
        <authorList>
            <consortium name="Ensembl"/>
        </authorList>
    </citation>
    <scope>IDENTIFICATION</scope>
</reference>
<dbReference type="InterPro" id="IPR033121">
    <property type="entry name" value="PEPTIDASE_A1"/>
</dbReference>
<protein>
    <recommendedName>
        <fullName evidence="4">renin</fullName>
        <ecNumber evidence="4">3.4.23.15</ecNumber>
    </recommendedName>
    <alternativeName>
        <fullName evidence="13">Angiotensinogenase</fullName>
    </alternativeName>
</protein>
<dbReference type="InterPro" id="IPR021109">
    <property type="entry name" value="Peptidase_aspartic_dom_sf"/>
</dbReference>
<evidence type="ECO:0000256" key="13">
    <source>
        <dbReference type="ARBA" id="ARBA00032220"/>
    </source>
</evidence>
<dbReference type="EMBL" id="AFYH01035461">
    <property type="status" value="NOT_ANNOTATED_CDS"/>
    <property type="molecule type" value="Genomic_DNA"/>
</dbReference>
<evidence type="ECO:0000313" key="19">
    <source>
        <dbReference type="Proteomes" id="UP000008672"/>
    </source>
</evidence>
<dbReference type="Pfam" id="PF07966">
    <property type="entry name" value="A1_Propeptide"/>
    <property type="match status" value="1"/>
</dbReference>
<keyword evidence="6 16" id="KW-0645">Protease</keyword>
<sequence>RIQLKKMPSIRQTLSEIRVKMGDVLPEVRNKKVSATGLGNGTAPTVLTNYLDTQYFGEITVGSPPQSFKVVFDTGSANLWIPSHRCSPLYTACCKYAYFSPRPIPHYFTKKSGDSRMYSNPVTIAYRDSPLVVVAGIPVIQVFAEATALPAIPFLFAKFDGVLGMGHPKAAIDGITPVFDRILSQHILKEDVFSVYYSRDSHIKPGGEIVLGGTDPTYYTGDFHYVSLSKKGYWEVMMKGVSVGAEVLFCEGGCSATIDTGASFITGPAASISILMKAIGATDLAEEEYLVKCERVPTMPKISFRLGDQDYTLTGEDYILQQSQYGENVCIAAFSGLDIPPPKGPMWILGASFIGRYYTKFDRRNEQIGFAKAI</sequence>
<proteinExistence type="inferred from homology"/>
<evidence type="ECO:0000256" key="12">
    <source>
        <dbReference type="ARBA" id="ARBA00023180"/>
    </source>
</evidence>
<feature type="active site" evidence="14">
    <location>
        <position position="259"/>
    </location>
</feature>
<comment type="similarity">
    <text evidence="3 16">Belongs to the peptidase A1 family.</text>
</comment>
<evidence type="ECO:0000256" key="9">
    <source>
        <dbReference type="ARBA" id="ARBA00022801"/>
    </source>
</evidence>
<dbReference type="GO" id="GO:0002003">
    <property type="term" value="P:angiotensin maturation"/>
    <property type="evidence" value="ECO:0007669"/>
    <property type="project" value="TreeGrafter"/>
</dbReference>
<keyword evidence="5" id="KW-0964">Secreted</keyword>
<dbReference type="AlphaFoldDB" id="H3ABJ7"/>
<dbReference type="GeneTree" id="ENSGT00940000157898"/>
<dbReference type="STRING" id="7897.ENSLACP00000007018"/>
<dbReference type="Proteomes" id="UP000008672">
    <property type="component" value="Unassembled WGS sequence"/>
</dbReference>
<feature type="disulfide bond" evidence="15">
    <location>
        <begin position="86"/>
        <end position="93"/>
    </location>
</feature>
<dbReference type="Pfam" id="PF00026">
    <property type="entry name" value="Asp"/>
    <property type="match status" value="1"/>
</dbReference>
<dbReference type="PANTHER" id="PTHR47966">
    <property type="entry name" value="BETA-SITE APP-CLEAVING ENZYME, ISOFORM A-RELATED"/>
    <property type="match status" value="1"/>
</dbReference>
<dbReference type="Gene3D" id="2.40.70.10">
    <property type="entry name" value="Acid Proteases"/>
    <property type="match status" value="2"/>
</dbReference>
<accession>H3ABJ7</accession>
<evidence type="ECO:0000313" key="18">
    <source>
        <dbReference type="Ensembl" id="ENSLACP00000007018.1"/>
    </source>
</evidence>
<evidence type="ECO:0000256" key="4">
    <source>
        <dbReference type="ARBA" id="ARBA00013216"/>
    </source>
</evidence>
<dbReference type="PRINTS" id="PR00792">
    <property type="entry name" value="PEPSIN"/>
</dbReference>
<dbReference type="EC" id="3.4.23.15" evidence="4"/>
<dbReference type="GO" id="GO:0005615">
    <property type="term" value="C:extracellular space"/>
    <property type="evidence" value="ECO:0007669"/>
    <property type="project" value="UniProtKB-ARBA"/>
</dbReference>
<dbReference type="PROSITE" id="PS51767">
    <property type="entry name" value="PEPTIDASE_A1"/>
    <property type="match status" value="1"/>
</dbReference>
<dbReference type="OMA" id="DMQYYGE"/>
<reference evidence="18" key="2">
    <citation type="submission" date="2025-08" db="UniProtKB">
        <authorList>
            <consortium name="Ensembl"/>
        </authorList>
    </citation>
    <scope>IDENTIFICATION</scope>
</reference>
<evidence type="ECO:0000256" key="1">
    <source>
        <dbReference type="ARBA" id="ARBA00000430"/>
    </source>
</evidence>
<evidence type="ECO:0000256" key="11">
    <source>
        <dbReference type="ARBA" id="ARBA00023157"/>
    </source>
</evidence>
<evidence type="ECO:0000256" key="3">
    <source>
        <dbReference type="ARBA" id="ARBA00007447"/>
    </source>
</evidence>
<dbReference type="PANTHER" id="PTHR47966:SF24">
    <property type="entry name" value="RENIN"/>
    <property type="match status" value="1"/>
</dbReference>
<evidence type="ECO:0000259" key="17">
    <source>
        <dbReference type="PROSITE" id="PS51767"/>
    </source>
</evidence>
<dbReference type="GO" id="GO:0004190">
    <property type="term" value="F:aspartic-type endopeptidase activity"/>
    <property type="evidence" value="ECO:0007669"/>
    <property type="project" value="UniProtKB-KW"/>
</dbReference>
<dbReference type="InterPro" id="IPR012848">
    <property type="entry name" value="Aspartic_peptidase_N"/>
</dbReference>
<dbReference type="EMBL" id="AFYH01035459">
    <property type="status" value="NOT_ANNOTATED_CDS"/>
    <property type="molecule type" value="Genomic_DNA"/>
</dbReference>
<feature type="disulfide bond" evidence="15">
    <location>
        <begin position="250"/>
        <end position="254"/>
    </location>
</feature>
<evidence type="ECO:0000256" key="10">
    <source>
        <dbReference type="ARBA" id="ARBA00023145"/>
    </source>
</evidence>
<dbReference type="eggNOG" id="KOG1339">
    <property type="taxonomic scope" value="Eukaryota"/>
</dbReference>
<keyword evidence="8 16" id="KW-0064">Aspartyl protease</keyword>
<evidence type="ECO:0000256" key="2">
    <source>
        <dbReference type="ARBA" id="ARBA00004613"/>
    </source>
</evidence>
<evidence type="ECO:0000256" key="14">
    <source>
        <dbReference type="PIRSR" id="PIRSR601461-1"/>
    </source>
</evidence>
<feature type="active site" evidence="14">
    <location>
        <position position="73"/>
    </location>
</feature>
<dbReference type="PROSITE" id="PS00141">
    <property type="entry name" value="ASP_PROTEASE"/>
    <property type="match status" value="2"/>
</dbReference>
<keyword evidence="7" id="KW-0732">Signal</keyword>
<comment type="subcellular location">
    <subcellularLocation>
        <location evidence="2">Secreted</location>
    </subcellularLocation>
</comment>
<dbReference type="SUPFAM" id="SSF50630">
    <property type="entry name" value="Acid proteases"/>
    <property type="match status" value="1"/>
</dbReference>
<keyword evidence="12" id="KW-0325">Glycoprotein</keyword>
<dbReference type="FunFam" id="2.40.70.10:FF:000066">
    <property type="entry name" value="Napsin A aspartic peptidase"/>
    <property type="match status" value="1"/>
</dbReference>
<feature type="domain" description="Peptidase A1" evidence="17">
    <location>
        <begin position="55"/>
        <end position="371"/>
    </location>
</feature>
<evidence type="ECO:0000256" key="5">
    <source>
        <dbReference type="ARBA" id="ARBA00022525"/>
    </source>
</evidence>
<dbReference type="InParanoid" id="H3ABJ7"/>
<dbReference type="HOGENOM" id="CLU_013253_3_3_1"/>
<dbReference type="EMBL" id="AFYH01035458">
    <property type="status" value="NOT_ANNOTATED_CDS"/>
    <property type="molecule type" value="Genomic_DNA"/>
</dbReference>
<comment type="catalytic activity">
    <reaction evidence="1">
        <text>Cleavage of Leu-|-Xaa bond in angiotensinogen to generate angiotensin I.</text>
        <dbReference type="EC" id="3.4.23.15"/>
    </reaction>
</comment>
<dbReference type="InterPro" id="IPR001969">
    <property type="entry name" value="Aspartic_peptidase_AS"/>
</dbReference>
<gene>
    <name evidence="18" type="primary">REN</name>
</gene>
<evidence type="ECO:0000256" key="6">
    <source>
        <dbReference type="ARBA" id="ARBA00022670"/>
    </source>
</evidence>
<keyword evidence="11 15" id="KW-1015">Disulfide bond</keyword>
<dbReference type="EMBL" id="AFYH01035460">
    <property type="status" value="NOT_ANNOTATED_CDS"/>
    <property type="molecule type" value="Genomic_DNA"/>
</dbReference>
<dbReference type="InterPro" id="IPR001461">
    <property type="entry name" value="Aspartic_peptidase_A1"/>
</dbReference>
<reference evidence="19" key="1">
    <citation type="submission" date="2011-08" db="EMBL/GenBank/DDBJ databases">
        <title>The draft genome of Latimeria chalumnae.</title>
        <authorList>
            <person name="Di Palma F."/>
            <person name="Alfoldi J."/>
            <person name="Johnson J."/>
            <person name="Berlin A."/>
            <person name="Gnerre S."/>
            <person name="Jaffe D."/>
            <person name="MacCallum I."/>
            <person name="Young S."/>
            <person name="Walker B.J."/>
            <person name="Lander E."/>
            <person name="Lindblad-Toh K."/>
        </authorList>
    </citation>
    <scope>NUCLEOTIDE SEQUENCE [LARGE SCALE GENOMIC DNA]</scope>
    <source>
        <strain evidence="19">Wild caught</strain>
    </source>
</reference>
<evidence type="ECO:0000256" key="7">
    <source>
        <dbReference type="ARBA" id="ARBA00022729"/>
    </source>
</evidence>
<keyword evidence="19" id="KW-1185">Reference proteome</keyword>